<dbReference type="EMBL" id="CP132191">
    <property type="protein sequence ID" value="WLP85933.1"/>
    <property type="molecule type" value="Genomic_DNA"/>
</dbReference>
<dbReference type="Pfam" id="PF01592">
    <property type="entry name" value="NifU_N"/>
    <property type="match status" value="1"/>
</dbReference>
<evidence type="ECO:0000313" key="2">
    <source>
        <dbReference type="EMBL" id="WLP85933.1"/>
    </source>
</evidence>
<proteinExistence type="predicted"/>
<dbReference type="CDD" id="cd06664">
    <property type="entry name" value="IscU_like"/>
    <property type="match status" value="1"/>
</dbReference>
<dbReference type="RefSeq" id="WP_305938356.1">
    <property type="nucleotide sequence ID" value="NZ_CP132191.1"/>
</dbReference>
<dbReference type="SUPFAM" id="SSF82649">
    <property type="entry name" value="SufE/NifU"/>
    <property type="match status" value="1"/>
</dbReference>
<sequence>MHFNQNQAREIIMDHYMNPTNKRQLTQEFETYFSNTCSDKLELSLTWEDGKVTKAQFNGHGCAVFVAATDIFLGLIVGKTKEQIKELVKLFTKFVNQEDLTQDELESLGDLRAFYNVKTHLNRVACALLTPNTFLND</sequence>
<accession>A0ABY9HC36</accession>
<dbReference type="Gene3D" id="3.90.1010.10">
    <property type="match status" value="1"/>
</dbReference>
<dbReference type="NCBIfam" id="TIGR01994">
    <property type="entry name" value="SUF_scaf_2"/>
    <property type="match status" value="1"/>
</dbReference>
<dbReference type="InterPro" id="IPR002871">
    <property type="entry name" value="NIF_FeS_clus_asmbl_NifU_N"/>
</dbReference>
<gene>
    <name evidence="2" type="ORF">Q8852_02195</name>
</gene>
<feature type="domain" description="NIF system FeS cluster assembly NifU N-terminal" evidence="1">
    <location>
        <begin position="9"/>
        <end position="87"/>
    </location>
</feature>
<evidence type="ECO:0000313" key="3">
    <source>
        <dbReference type="Proteomes" id="UP001237011"/>
    </source>
</evidence>
<organism evidence="2 3">
    <name type="scientific">Mycoplasma seminis</name>
    <dbReference type="NCBI Taxonomy" id="512749"/>
    <lineage>
        <taxon>Bacteria</taxon>
        <taxon>Bacillati</taxon>
        <taxon>Mycoplasmatota</taxon>
        <taxon>Mollicutes</taxon>
        <taxon>Mycoplasmataceae</taxon>
        <taxon>Mycoplasma</taxon>
    </lineage>
</organism>
<keyword evidence="3" id="KW-1185">Reference proteome</keyword>
<protein>
    <submittedName>
        <fullName evidence="2">SUF system NifU family Fe-S cluster assembly protein</fullName>
    </submittedName>
</protein>
<name>A0ABY9HC36_9MOLU</name>
<dbReference type="Proteomes" id="UP001237011">
    <property type="component" value="Chromosome"/>
</dbReference>
<evidence type="ECO:0000259" key="1">
    <source>
        <dbReference type="Pfam" id="PF01592"/>
    </source>
</evidence>
<reference evidence="2" key="1">
    <citation type="submission" date="2023-08" db="EMBL/GenBank/DDBJ databases">
        <title>Complete genome sequence of Mycoplasma seminis 2200.</title>
        <authorList>
            <person name="Spergser J."/>
        </authorList>
    </citation>
    <scope>NUCLEOTIDE SEQUENCE [LARGE SCALE GENOMIC DNA]</scope>
    <source>
        <strain evidence="2">2200</strain>
    </source>
</reference>